<proteinExistence type="predicted"/>
<name>A0A089NQK7_9HYPH</name>
<dbReference type="EMBL" id="CP003811">
    <property type="protein sequence ID" value="AIQ88815.1"/>
    <property type="molecule type" value="Genomic_DNA"/>
</dbReference>
<accession>A0A089NQK7</accession>
<dbReference type="HOGENOM" id="CLU_3312610_0_0_5"/>
<evidence type="ECO:0000313" key="1">
    <source>
        <dbReference type="EMBL" id="AIQ88815.1"/>
    </source>
</evidence>
<evidence type="ECO:0000313" key="2">
    <source>
        <dbReference type="Proteomes" id="UP000029492"/>
    </source>
</evidence>
<protein>
    <submittedName>
        <fullName evidence="1">Protein of unassigned function</fullName>
    </submittedName>
</protein>
<dbReference type="AlphaFoldDB" id="A0A089NQK7"/>
<dbReference type="STRING" id="693986.MOC_1060"/>
<dbReference type="Proteomes" id="UP000029492">
    <property type="component" value="Chromosome"/>
</dbReference>
<sequence>MPRAGGGFDVAASARTAPPFGGAMLMDLAACRVTSRHAK</sequence>
<keyword evidence="2" id="KW-1185">Reference proteome</keyword>
<organism evidence="1 2">
    <name type="scientific">Methylobacterium oryzae CBMB20</name>
    <dbReference type="NCBI Taxonomy" id="693986"/>
    <lineage>
        <taxon>Bacteria</taxon>
        <taxon>Pseudomonadati</taxon>
        <taxon>Pseudomonadota</taxon>
        <taxon>Alphaproteobacteria</taxon>
        <taxon>Hyphomicrobiales</taxon>
        <taxon>Methylobacteriaceae</taxon>
        <taxon>Methylobacterium</taxon>
    </lineage>
</organism>
<dbReference type="KEGG" id="mor:MOC_1060"/>
<reference evidence="1 2" key="1">
    <citation type="journal article" date="2014" name="PLoS ONE">
        <title>Genome Information of Methylobacterium oryzae, a Plant-Probiotic Methylotroph in the Phyllosphere.</title>
        <authorList>
            <person name="Kwak M.J."/>
            <person name="Jeong H."/>
            <person name="Madhaiyan M."/>
            <person name="Lee Y."/>
            <person name="Sa T.M."/>
            <person name="Oh T.K."/>
            <person name="Kim J.F."/>
        </authorList>
    </citation>
    <scope>NUCLEOTIDE SEQUENCE [LARGE SCALE GENOMIC DNA]</scope>
    <source>
        <strain evidence="1 2">CBMB20</strain>
    </source>
</reference>
<gene>
    <name evidence="1" type="ORF">MOC_1060</name>
</gene>